<dbReference type="AlphaFoldDB" id="A0A395J0D2"/>
<dbReference type="Proteomes" id="UP000249056">
    <property type="component" value="Unassembled WGS sequence"/>
</dbReference>
<name>A0A395J0D2_9HELO</name>
<keyword evidence="2" id="KW-1185">Reference proteome</keyword>
<reference evidence="1 2" key="1">
    <citation type="submission" date="2018-06" db="EMBL/GenBank/DDBJ databases">
        <title>Genome Sequence of the Brown Rot Fungal Pathogen Monilinia fructigena.</title>
        <authorList>
            <person name="Landi L."/>
            <person name="De Miccolis Angelini R.M."/>
            <person name="Pollastro S."/>
            <person name="Abate D."/>
            <person name="Faretra F."/>
            <person name="Romanazzi G."/>
        </authorList>
    </citation>
    <scope>NUCLEOTIDE SEQUENCE [LARGE SCALE GENOMIC DNA]</scope>
    <source>
        <strain evidence="1 2">Mfrg269</strain>
    </source>
</reference>
<evidence type="ECO:0000313" key="2">
    <source>
        <dbReference type="Proteomes" id="UP000249056"/>
    </source>
</evidence>
<proteinExistence type="predicted"/>
<gene>
    <name evidence="1" type="ORF">DID88_001093</name>
</gene>
<accession>A0A395J0D2</accession>
<dbReference type="EMBL" id="QKRW01000010">
    <property type="protein sequence ID" value="RAL65528.1"/>
    <property type="molecule type" value="Genomic_DNA"/>
</dbReference>
<sequence>MEFDSSSSNSSKLDEMLNEKTPRWLIEWKALKKRLARNIQEVRDIVSSLNTSSLEHHSKRLDDIERSIIAVRKELEGQGHLASIDSKLLSTNTSRLGNIIEQVTKITEVVESVNEHVTANDQSIHVSNSEKLESLSSTTTTVKDTIDRVEQHVKTLNTSQFDAHRDKLTMIASMMTSFAESMAGIQDGVSKTTLALLPSNEVPRFDDLANRLSDMRAEIDARLEAQSNSLEDIHKQTLQSWILTLLSLILFLTIYHRSIQVPKLLSRPSTISLETIDQHVENGTATGRESIQEVAALKALVDTIKDGSKNNEIIEAIKNSAGSNAQTIGALKFLTTTTSELRSDIKNIDFGPTNTSLDALSRDVQSTYKTSVETAGNLAALPEAFTNIRFTRIIRERFNEHVDRFHIKSSVATSTNDIRFLLDKQVPLIRQDIQAIDLSQLESAATKNQASVDSIEKTVPQILQIANDHASALSQLDYKMKYLIGGDIAKIGKAIEAVDQALSKGRSGNHKRRWKATQRGFQISLFPLESPDIPKRVQFSSLEKLQNCDNATGSVRDAVEHISAKINDNTALLSNIKNDLISSAEMNSSTIHTLSSNILNLDATMGQTTTAVRVNGAALARIDKDEINDLPRNSIKQSHNSTNCLMTTVRESVESPILFFPKIESEMKGIHSSLERLTHNNVDGLRRTRDALAVIGTKIAGTSRKFDDLVDAVHSSDDLDHSSPSKTFGGNGKVPGELRILGTRRSRGGSNASIYARTFKFIMIILREFLFFGGYYFPLRYFICCSDFHDICIWEVYGLGMI</sequence>
<protein>
    <submittedName>
        <fullName evidence="1">Uncharacterized protein</fullName>
    </submittedName>
</protein>
<comment type="caution">
    <text evidence="1">The sequence shown here is derived from an EMBL/GenBank/DDBJ whole genome shotgun (WGS) entry which is preliminary data.</text>
</comment>
<organism evidence="1 2">
    <name type="scientific">Monilinia fructigena</name>
    <dbReference type="NCBI Taxonomy" id="38457"/>
    <lineage>
        <taxon>Eukaryota</taxon>
        <taxon>Fungi</taxon>
        <taxon>Dikarya</taxon>
        <taxon>Ascomycota</taxon>
        <taxon>Pezizomycotina</taxon>
        <taxon>Leotiomycetes</taxon>
        <taxon>Helotiales</taxon>
        <taxon>Sclerotiniaceae</taxon>
        <taxon>Monilinia</taxon>
    </lineage>
</organism>
<dbReference type="OrthoDB" id="3548731at2759"/>
<evidence type="ECO:0000313" key="1">
    <source>
        <dbReference type="EMBL" id="RAL65528.1"/>
    </source>
</evidence>